<evidence type="ECO:0000256" key="5">
    <source>
        <dbReference type="ARBA" id="ARBA00023186"/>
    </source>
</evidence>
<dbReference type="InterPro" id="IPR001623">
    <property type="entry name" value="DnaJ_domain"/>
</dbReference>
<evidence type="ECO:0000256" key="1">
    <source>
        <dbReference type="ARBA" id="ARBA00022723"/>
    </source>
</evidence>
<dbReference type="InterPro" id="IPR001305">
    <property type="entry name" value="HSP_DnaJ_Cys-rich_dom"/>
</dbReference>
<dbReference type="FunFam" id="2.60.260.20:FF:000005">
    <property type="entry name" value="Chaperone protein dnaJ 1, mitochondrial"/>
    <property type="match status" value="1"/>
</dbReference>
<feature type="domain" description="CR-type" evidence="11">
    <location>
        <begin position="152"/>
        <end position="234"/>
    </location>
</feature>
<feature type="repeat" description="CXXCXGXG motif" evidence="8">
    <location>
        <begin position="165"/>
        <end position="172"/>
    </location>
</feature>
<feature type="repeat" description="CXXCXGXG motif" evidence="8">
    <location>
        <begin position="208"/>
        <end position="215"/>
    </location>
</feature>
<dbReference type="SUPFAM" id="SSF49493">
    <property type="entry name" value="HSP40/DnaJ peptide-binding domain"/>
    <property type="match status" value="2"/>
</dbReference>
<gene>
    <name evidence="8" type="primary">dnaJ</name>
    <name evidence="12" type="ORF">A2373_00600</name>
</gene>
<dbReference type="PANTHER" id="PTHR43096">
    <property type="entry name" value="DNAJ HOMOLOG 1, MITOCHONDRIAL-RELATED"/>
    <property type="match status" value="1"/>
</dbReference>
<dbReference type="SUPFAM" id="SSF46565">
    <property type="entry name" value="Chaperone J-domain"/>
    <property type="match status" value="1"/>
</dbReference>
<dbReference type="GO" id="GO:0051082">
    <property type="term" value="F:unfolded protein binding"/>
    <property type="evidence" value="ECO:0007669"/>
    <property type="project" value="UniProtKB-UniRule"/>
</dbReference>
<evidence type="ECO:0000256" key="9">
    <source>
        <dbReference type="PROSITE-ProRule" id="PRU00546"/>
    </source>
</evidence>
<dbReference type="PANTHER" id="PTHR43096:SF52">
    <property type="entry name" value="DNAJ HOMOLOG 1, MITOCHONDRIAL-RELATED"/>
    <property type="match status" value="1"/>
</dbReference>
<feature type="repeat" description="CXXCXGXG motif" evidence="8">
    <location>
        <begin position="222"/>
        <end position="229"/>
    </location>
</feature>
<dbReference type="FunFam" id="2.10.230.10:FF:000002">
    <property type="entry name" value="Molecular chaperone DnaJ"/>
    <property type="match status" value="1"/>
</dbReference>
<keyword evidence="3 8" id="KW-0863">Zinc-finger</keyword>
<dbReference type="PROSITE" id="PS51188">
    <property type="entry name" value="ZF_CR"/>
    <property type="match status" value="1"/>
</dbReference>
<dbReference type="AlphaFoldDB" id="A0A1F6NFF3"/>
<dbReference type="InterPro" id="IPR018253">
    <property type="entry name" value="DnaJ_domain_CS"/>
</dbReference>
<reference evidence="12 13" key="1">
    <citation type="journal article" date="2016" name="Nat. Commun.">
        <title>Thousands of microbial genomes shed light on interconnected biogeochemical processes in an aquifer system.</title>
        <authorList>
            <person name="Anantharaman K."/>
            <person name="Brown C.T."/>
            <person name="Hug L.A."/>
            <person name="Sharon I."/>
            <person name="Castelle C.J."/>
            <person name="Probst A.J."/>
            <person name="Thomas B.C."/>
            <person name="Singh A."/>
            <person name="Wilkins M.J."/>
            <person name="Karaoz U."/>
            <person name="Brodie E.L."/>
            <person name="Williams K.H."/>
            <person name="Hubbard S.S."/>
            <person name="Banfield J.F."/>
        </authorList>
    </citation>
    <scope>NUCLEOTIDE SEQUENCE [LARGE SCALE GENOMIC DNA]</scope>
</reference>
<dbReference type="EMBL" id="MFQS01000032">
    <property type="protein sequence ID" value="OGH82726.1"/>
    <property type="molecule type" value="Genomic_DNA"/>
</dbReference>
<evidence type="ECO:0000259" key="10">
    <source>
        <dbReference type="PROSITE" id="PS50076"/>
    </source>
</evidence>
<evidence type="ECO:0000256" key="6">
    <source>
        <dbReference type="ARBA" id="ARBA00061004"/>
    </source>
</evidence>
<dbReference type="Pfam" id="PF00684">
    <property type="entry name" value="DnaJ_CXXCXGXG"/>
    <property type="match status" value="1"/>
</dbReference>
<dbReference type="GO" id="GO:0042026">
    <property type="term" value="P:protein refolding"/>
    <property type="evidence" value="ECO:0007669"/>
    <property type="project" value="TreeGrafter"/>
</dbReference>
<evidence type="ECO:0000256" key="2">
    <source>
        <dbReference type="ARBA" id="ARBA00022737"/>
    </source>
</evidence>
<dbReference type="Pfam" id="PF01556">
    <property type="entry name" value="DnaJ_C"/>
    <property type="match status" value="1"/>
</dbReference>
<dbReference type="SUPFAM" id="SSF57938">
    <property type="entry name" value="DnaJ/Hsp40 cysteine-rich domain"/>
    <property type="match status" value="1"/>
</dbReference>
<dbReference type="InterPro" id="IPR012724">
    <property type="entry name" value="DnaJ"/>
</dbReference>
<dbReference type="InterPro" id="IPR036869">
    <property type="entry name" value="J_dom_sf"/>
</dbReference>
<dbReference type="NCBIfam" id="TIGR02349">
    <property type="entry name" value="DnaJ_bact"/>
    <property type="match status" value="1"/>
</dbReference>
<feature type="binding site" evidence="8">
    <location>
        <position position="222"/>
    </location>
    <ligand>
        <name>Zn(2+)</name>
        <dbReference type="ChEBI" id="CHEBI:29105"/>
        <label>1</label>
    </ligand>
</feature>
<name>A0A1F6NFF3_9BACT</name>
<evidence type="ECO:0000313" key="12">
    <source>
        <dbReference type="EMBL" id="OGH82726.1"/>
    </source>
</evidence>
<keyword evidence="8" id="KW-0235">DNA replication</keyword>
<proteinExistence type="inferred from homology"/>
<evidence type="ECO:0000313" key="13">
    <source>
        <dbReference type="Proteomes" id="UP000176300"/>
    </source>
</evidence>
<comment type="subunit">
    <text evidence="8">Homodimer.</text>
</comment>
<feature type="binding site" evidence="8">
    <location>
        <position position="208"/>
    </location>
    <ligand>
        <name>Zn(2+)</name>
        <dbReference type="ChEBI" id="CHEBI:29105"/>
        <label>2</label>
    </ligand>
</feature>
<comment type="similarity">
    <text evidence="6 8">Belongs to the DnaJ family.</text>
</comment>
<feature type="repeat" description="CXXCXGXG motif" evidence="8">
    <location>
        <begin position="182"/>
        <end position="189"/>
    </location>
</feature>
<dbReference type="GO" id="GO:0008270">
    <property type="term" value="F:zinc ion binding"/>
    <property type="evidence" value="ECO:0007669"/>
    <property type="project" value="UniProtKB-UniRule"/>
</dbReference>
<dbReference type="GO" id="GO:0009408">
    <property type="term" value="P:response to heat"/>
    <property type="evidence" value="ECO:0007669"/>
    <property type="project" value="InterPro"/>
</dbReference>
<keyword evidence="1 8" id="KW-0479">Metal-binding</keyword>
<feature type="domain" description="J" evidence="10">
    <location>
        <begin position="4"/>
        <end position="66"/>
    </location>
</feature>
<dbReference type="PROSITE" id="PS50076">
    <property type="entry name" value="DNAJ_2"/>
    <property type="match status" value="1"/>
</dbReference>
<feature type="binding site" evidence="8">
    <location>
        <position position="185"/>
    </location>
    <ligand>
        <name>Zn(2+)</name>
        <dbReference type="ChEBI" id="CHEBI:29105"/>
        <label>2</label>
    </ligand>
</feature>
<feature type="zinc finger region" description="CR-type" evidence="9">
    <location>
        <begin position="152"/>
        <end position="234"/>
    </location>
</feature>
<comment type="function">
    <text evidence="8">Participates actively in the response to hyperosmotic and heat shock by preventing the aggregation of stress-denatured proteins and by disaggregating proteins, also in an autonomous, DnaK-independent fashion. Unfolded proteins bind initially to DnaJ; upon interaction with the DnaJ-bound protein, DnaK hydrolyzes its bound ATP, resulting in the formation of a stable complex. GrpE releases ADP from DnaK; ATP binding to DnaK triggers the release of the substrate protein, thus completing the reaction cycle. Several rounds of ATP-dependent interactions between DnaJ, DnaK and GrpE are required for fully efficient folding. Also involved, together with DnaK and GrpE, in the DNA replication of plasmids through activation of initiation proteins.</text>
</comment>
<dbReference type="Gene3D" id="2.10.230.10">
    <property type="entry name" value="Heat shock protein DnaJ, cysteine-rich domain"/>
    <property type="match status" value="1"/>
</dbReference>
<feature type="binding site" evidence="8">
    <location>
        <position position="225"/>
    </location>
    <ligand>
        <name>Zn(2+)</name>
        <dbReference type="ChEBI" id="CHEBI:29105"/>
        <label>1</label>
    </ligand>
</feature>
<keyword evidence="4 8" id="KW-0862">Zinc</keyword>
<dbReference type="Gene3D" id="2.60.260.20">
    <property type="entry name" value="Urease metallochaperone UreE, N-terminal domain"/>
    <property type="match status" value="2"/>
</dbReference>
<dbReference type="PROSITE" id="PS00636">
    <property type="entry name" value="DNAJ_1"/>
    <property type="match status" value="1"/>
</dbReference>
<dbReference type="GO" id="GO:0006260">
    <property type="term" value="P:DNA replication"/>
    <property type="evidence" value="ECO:0007669"/>
    <property type="project" value="UniProtKB-KW"/>
</dbReference>
<dbReference type="Pfam" id="PF00226">
    <property type="entry name" value="DnaJ"/>
    <property type="match status" value="1"/>
</dbReference>
<evidence type="ECO:0000256" key="4">
    <source>
        <dbReference type="ARBA" id="ARBA00022833"/>
    </source>
</evidence>
<protein>
    <recommendedName>
        <fullName evidence="7 8">Chaperone protein DnaJ</fullName>
    </recommendedName>
</protein>
<dbReference type="Gene3D" id="1.10.287.110">
    <property type="entry name" value="DnaJ domain"/>
    <property type="match status" value="1"/>
</dbReference>
<keyword evidence="5 8" id="KW-0143">Chaperone</keyword>
<keyword evidence="2 8" id="KW-0677">Repeat</keyword>
<dbReference type="GO" id="GO:0005524">
    <property type="term" value="F:ATP binding"/>
    <property type="evidence" value="ECO:0007669"/>
    <property type="project" value="InterPro"/>
</dbReference>
<evidence type="ECO:0000256" key="3">
    <source>
        <dbReference type="ARBA" id="ARBA00022771"/>
    </source>
</evidence>
<comment type="caution">
    <text evidence="12">The sequence shown here is derived from an EMBL/GenBank/DDBJ whole genome shotgun (WGS) entry which is preliminary data.</text>
</comment>
<feature type="binding site" evidence="8">
    <location>
        <position position="168"/>
    </location>
    <ligand>
        <name>Zn(2+)</name>
        <dbReference type="ChEBI" id="CHEBI:29105"/>
        <label>1</label>
    </ligand>
</feature>
<dbReference type="InterPro" id="IPR002939">
    <property type="entry name" value="DnaJ_C"/>
</dbReference>
<dbReference type="GO" id="GO:0031072">
    <property type="term" value="F:heat shock protein binding"/>
    <property type="evidence" value="ECO:0007669"/>
    <property type="project" value="InterPro"/>
</dbReference>
<dbReference type="NCBIfam" id="NF008035">
    <property type="entry name" value="PRK10767.1"/>
    <property type="match status" value="1"/>
</dbReference>
<sequence length="373" mass="40408">MSKDYYNILGVSKTASQDELKKAFRKLAHKYHPDKQGGDEEKFKEVNEAFQVLGNEQKRKQYDQFGADFEQQGGFGGGVGWEDFMRAARGQGGGFSAKGGPAGGWDFGDMDLGDLFGGMFGFGGRGGQGRRTRRGNDVQVDVQLDFRQAIFGIDKEIRLMKNNNCDVCSGTGAEPGSNVKKCEQCGGRGQVRQVQRTILGAMQTVATCPACAGVGEKAEKSCKHCGGDGRVRSESVYKVKIPAGIYDGGTIKLAGKGESAGTGGQAGDLYVVIHIKKDNIFERDGNDVYTDLHISYPQAVLGDKVEIETLDGPKKLVIPEGTQSHQQIRLKGLGSPDLHGSGRGSHYVRVIVDVPKRINKKAKKIIQELKEEI</sequence>
<dbReference type="SMART" id="SM00271">
    <property type="entry name" value="DnaJ"/>
    <property type="match status" value="1"/>
</dbReference>
<evidence type="ECO:0000256" key="7">
    <source>
        <dbReference type="ARBA" id="ARBA00067609"/>
    </source>
</evidence>
<dbReference type="InterPro" id="IPR008971">
    <property type="entry name" value="HSP40/DnaJ_pept-bd"/>
</dbReference>
<dbReference type="CDD" id="cd06257">
    <property type="entry name" value="DnaJ"/>
    <property type="match status" value="1"/>
</dbReference>
<feature type="binding site" evidence="8">
    <location>
        <position position="211"/>
    </location>
    <ligand>
        <name>Zn(2+)</name>
        <dbReference type="ChEBI" id="CHEBI:29105"/>
        <label>2</label>
    </ligand>
</feature>
<comment type="subcellular location">
    <subcellularLocation>
        <location evidence="8">Cytoplasm</location>
    </subcellularLocation>
</comment>
<comment type="cofactor">
    <cofactor evidence="8">
        <name>Zn(2+)</name>
        <dbReference type="ChEBI" id="CHEBI:29105"/>
    </cofactor>
    <text evidence="8">Binds 2 Zn(2+) ions per monomer.</text>
</comment>
<dbReference type="Proteomes" id="UP000176300">
    <property type="component" value="Unassembled WGS sequence"/>
</dbReference>
<feature type="binding site" evidence="8">
    <location>
        <position position="182"/>
    </location>
    <ligand>
        <name>Zn(2+)</name>
        <dbReference type="ChEBI" id="CHEBI:29105"/>
        <label>2</label>
    </ligand>
</feature>
<dbReference type="CDD" id="cd10719">
    <property type="entry name" value="DnaJ_zf"/>
    <property type="match status" value="1"/>
</dbReference>
<dbReference type="GO" id="GO:0005737">
    <property type="term" value="C:cytoplasm"/>
    <property type="evidence" value="ECO:0007669"/>
    <property type="project" value="UniProtKB-SubCell"/>
</dbReference>
<dbReference type="PRINTS" id="PR00625">
    <property type="entry name" value="JDOMAIN"/>
</dbReference>
<dbReference type="STRING" id="1798697.A2373_00600"/>
<dbReference type="InterPro" id="IPR036410">
    <property type="entry name" value="HSP_DnaJ_Cys-rich_dom_sf"/>
</dbReference>
<organism evidence="12 13">
    <name type="scientific">Candidatus Magasanikbacteria bacterium RIFOXYB1_FULL_40_15</name>
    <dbReference type="NCBI Taxonomy" id="1798697"/>
    <lineage>
        <taxon>Bacteria</taxon>
        <taxon>Candidatus Magasanikiibacteriota</taxon>
    </lineage>
</organism>
<dbReference type="CDD" id="cd10747">
    <property type="entry name" value="DnaJ_C"/>
    <property type="match status" value="1"/>
</dbReference>
<evidence type="ECO:0000259" key="11">
    <source>
        <dbReference type="PROSITE" id="PS51188"/>
    </source>
</evidence>
<keyword evidence="8" id="KW-0963">Cytoplasm</keyword>
<comment type="domain">
    <text evidence="8">The J domain is necessary and sufficient to stimulate DnaK ATPase activity. Zinc center 1 plays an important role in the autonomous, DnaK-independent chaperone activity of DnaJ. Zinc center 2 is essential for interaction with DnaK and for DnaJ activity.</text>
</comment>
<accession>A0A1F6NFF3</accession>
<keyword evidence="8" id="KW-0346">Stress response</keyword>
<evidence type="ECO:0000256" key="8">
    <source>
        <dbReference type="HAMAP-Rule" id="MF_01152"/>
    </source>
</evidence>
<dbReference type="HAMAP" id="MF_01152">
    <property type="entry name" value="DnaJ"/>
    <property type="match status" value="1"/>
</dbReference>
<feature type="binding site" evidence="8">
    <location>
        <position position="165"/>
    </location>
    <ligand>
        <name>Zn(2+)</name>
        <dbReference type="ChEBI" id="CHEBI:29105"/>
        <label>1</label>
    </ligand>
</feature>